<reference evidence="1 2" key="1">
    <citation type="journal article" date="2013" name="BMC Genomics">
        <title>Comparative genomics of parasitic silkworm microsporidia reveal an association between genome expansion and host adaptation.</title>
        <authorList>
            <person name="Pan G."/>
            <person name="Xu J."/>
            <person name="Li T."/>
            <person name="Xia Q."/>
            <person name="Liu S.L."/>
            <person name="Zhang G."/>
            <person name="Li S."/>
            <person name="Li C."/>
            <person name="Liu H."/>
            <person name="Yang L."/>
            <person name="Liu T."/>
            <person name="Zhang X."/>
            <person name="Wu Z."/>
            <person name="Fan W."/>
            <person name="Dang X."/>
            <person name="Xiang H."/>
            <person name="Tao M."/>
            <person name="Li Y."/>
            <person name="Hu J."/>
            <person name="Li Z."/>
            <person name="Lin L."/>
            <person name="Luo J."/>
            <person name="Geng L."/>
            <person name="Wang L."/>
            <person name="Long M."/>
            <person name="Wan Y."/>
            <person name="He N."/>
            <person name="Zhang Z."/>
            <person name="Lu C."/>
            <person name="Keeling P.J."/>
            <person name="Wang J."/>
            <person name="Xiang Z."/>
            <person name="Zhou Z."/>
        </authorList>
    </citation>
    <scope>NUCLEOTIDE SEQUENCE [LARGE SCALE GENOMIC DNA]</scope>
    <source>
        <strain evidence="2">CQ1 / CVCC 102059</strain>
    </source>
</reference>
<evidence type="ECO:0000313" key="2">
    <source>
        <dbReference type="Proteomes" id="UP000016927"/>
    </source>
</evidence>
<dbReference type="HOGENOM" id="CLU_2513202_0_0_1"/>
<protein>
    <submittedName>
        <fullName evidence="1">Uncharacterized protein</fullName>
    </submittedName>
</protein>
<organism evidence="1 2">
    <name type="scientific">Nosema bombycis (strain CQ1 / CVCC 102059)</name>
    <name type="common">Microsporidian parasite</name>
    <name type="synonym">Pebrine of silkworm</name>
    <dbReference type="NCBI Taxonomy" id="578461"/>
    <lineage>
        <taxon>Eukaryota</taxon>
        <taxon>Fungi</taxon>
        <taxon>Fungi incertae sedis</taxon>
        <taxon>Microsporidia</taxon>
        <taxon>Nosematidae</taxon>
        <taxon>Nosema</taxon>
    </lineage>
</organism>
<name>R0KRN3_NOSB1</name>
<evidence type="ECO:0000313" key="1">
    <source>
        <dbReference type="EMBL" id="EOB13411.1"/>
    </source>
</evidence>
<accession>R0KRN3</accession>
<sequence>MKHFFLFPVIFSKLDTHTISELRNEDIRMATHLQSHGFRVSNSKYPLLAPSKFKAKTPTHSNSYLTQEDERMIKHLRGEGWTIFK</sequence>
<proteinExistence type="predicted"/>
<dbReference type="VEuPathDB" id="MicrosporidiaDB:NBO_76g0016"/>
<dbReference type="EMBL" id="KB908984">
    <property type="protein sequence ID" value="EOB13411.1"/>
    <property type="molecule type" value="Genomic_DNA"/>
</dbReference>
<dbReference type="AlphaFoldDB" id="R0KRN3"/>
<gene>
    <name evidence="1" type="ORF">NBO_76g0016</name>
</gene>
<dbReference type="Proteomes" id="UP000016927">
    <property type="component" value="Unassembled WGS sequence"/>
</dbReference>
<keyword evidence="2" id="KW-1185">Reference proteome</keyword>